<evidence type="ECO:0000313" key="8">
    <source>
        <dbReference type="Proteomes" id="UP001596183"/>
    </source>
</evidence>
<name>A0ABW0XGW5_9ACTN</name>
<feature type="transmembrane region" description="Helical" evidence="6">
    <location>
        <begin position="294"/>
        <end position="313"/>
    </location>
</feature>
<gene>
    <name evidence="7" type="ORF">ACFP2V_00910</name>
</gene>
<keyword evidence="2" id="KW-1003">Cell membrane</keyword>
<dbReference type="RefSeq" id="WP_381204342.1">
    <property type="nucleotide sequence ID" value="NZ_JBHSPC010000003.1"/>
</dbReference>
<dbReference type="InterPro" id="IPR043428">
    <property type="entry name" value="LivM-like"/>
</dbReference>
<evidence type="ECO:0000313" key="7">
    <source>
        <dbReference type="EMBL" id="MFC5668724.1"/>
    </source>
</evidence>
<keyword evidence="8" id="KW-1185">Reference proteome</keyword>
<keyword evidence="4 6" id="KW-1133">Transmembrane helix</keyword>
<evidence type="ECO:0000256" key="6">
    <source>
        <dbReference type="SAM" id="Phobius"/>
    </source>
</evidence>
<dbReference type="CDD" id="cd06581">
    <property type="entry name" value="TM_PBP1_LivM_like"/>
    <property type="match status" value="1"/>
</dbReference>
<dbReference type="Pfam" id="PF02653">
    <property type="entry name" value="BPD_transp_2"/>
    <property type="match status" value="1"/>
</dbReference>
<sequence length="353" mass="37143">MSITDAFLAHATHRASVRRSSRSAWFGSGLMGVAVLVLAVLPFAVMTSVTDSLVNLFVLIALASMWNLLAGFGGLVSVGQQAYFGLGAYAVLMLAEHGVQAYLAIPLAAAVAAVIAIPTSWLAFRLRGDYFAIGTWVIAEVFRLVTTRIDALGGASGKSLSTLSGIDPVTRGAITYWVALGLAVAAAVGCYLLLRSRLGLSLMAVRDEETAANAVGINVPRAKRWVYLISAAGCGAAGGVLLVASLSVNPDAVYNVQWSAYMIFIVVIGGIGYIEGPIIGAIIFFALQQSLSDYGSWYLIILGVCGTLMAIWAPRGLWGLITARARISFFPVGYHLDRRPGAGAPQEAGGRRD</sequence>
<keyword evidence="5 6" id="KW-0472">Membrane</keyword>
<accession>A0ABW0XGW5</accession>
<protein>
    <submittedName>
        <fullName evidence="7">Branched-chain amino acid ABC transporter permease</fullName>
    </submittedName>
</protein>
<dbReference type="PANTHER" id="PTHR30482:SF17">
    <property type="entry name" value="ABC TRANSPORTER ATP-BINDING PROTEIN"/>
    <property type="match status" value="1"/>
</dbReference>
<evidence type="ECO:0000256" key="2">
    <source>
        <dbReference type="ARBA" id="ARBA00022475"/>
    </source>
</evidence>
<comment type="subcellular location">
    <subcellularLocation>
        <location evidence="1">Cell membrane</location>
        <topology evidence="1">Multi-pass membrane protein</topology>
    </subcellularLocation>
</comment>
<dbReference type="InterPro" id="IPR001851">
    <property type="entry name" value="ABC_transp_permease"/>
</dbReference>
<feature type="transmembrane region" description="Helical" evidence="6">
    <location>
        <begin position="225"/>
        <end position="248"/>
    </location>
</feature>
<feature type="transmembrane region" description="Helical" evidence="6">
    <location>
        <begin position="174"/>
        <end position="194"/>
    </location>
</feature>
<evidence type="ECO:0000256" key="3">
    <source>
        <dbReference type="ARBA" id="ARBA00022692"/>
    </source>
</evidence>
<feature type="transmembrane region" description="Helical" evidence="6">
    <location>
        <begin position="24"/>
        <end position="44"/>
    </location>
</feature>
<feature type="transmembrane region" description="Helical" evidence="6">
    <location>
        <begin position="99"/>
        <end position="124"/>
    </location>
</feature>
<comment type="caution">
    <text evidence="7">The sequence shown here is derived from an EMBL/GenBank/DDBJ whole genome shotgun (WGS) entry which is preliminary data.</text>
</comment>
<feature type="transmembrane region" description="Helical" evidence="6">
    <location>
        <begin position="260"/>
        <end position="287"/>
    </location>
</feature>
<keyword evidence="3 6" id="KW-0812">Transmembrane</keyword>
<dbReference type="PANTHER" id="PTHR30482">
    <property type="entry name" value="HIGH-AFFINITY BRANCHED-CHAIN AMINO ACID TRANSPORT SYSTEM PERMEASE"/>
    <property type="match status" value="1"/>
</dbReference>
<dbReference type="Proteomes" id="UP001596183">
    <property type="component" value="Unassembled WGS sequence"/>
</dbReference>
<dbReference type="EMBL" id="JBHSPC010000003">
    <property type="protein sequence ID" value="MFC5668724.1"/>
    <property type="molecule type" value="Genomic_DNA"/>
</dbReference>
<feature type="transmembrane region" description="Helical" evidence="6">
    <location>
        <begin position="56"/>
        <end position="78"/>
    </location>
</feature>
<reference evidence="8" key="1">
    <citation type="journal article" date="2019" name="Int. J. Syst. Evol. Microbiol.">
        <title>The Global Catalogue of Microorganisms (GCM) 10K type strain sequencing project: providing services to taxonomists for standard genome sequencing and annotation.</title>
        <authorList>
            <consortium name="The Broad Institute Genomics Platform"/>
            <consortium name="The Broad Institute Genome Sequencing Center for Infectious Disease"/>
            <person name="Wu L."/>
            <person name="Ma J."/>
        </authorList>
    </citation>
    <scope>NUCLEOTIDE SEQUENCE [LARGE SCALE GENOMIC DNA]</scope>
    <source>
        <strain evidence="8">JCM 13852</strain>
    </source>
</reference>
<proteinExistence type="predicted"/>
<evidence type="ECO:0000256" key="1">
    <source>
        <dbReference type="ARBA" id="ARBA00004651"/>
    </source>
</evidence>
<evidence type="ECO:0000256" key="5">
    <source>
        <dbReference type="ARBA" id="ARBA00023136"/>
    </source>
</evidence>
<organism evidence="7 8">
    <name type="scientific">Streptomyces incanus</name>
    <dbReference type="NCBI Taxonomy" id="887453"/>
    <lineage>
        <taxon>Bacteria</taxon>
        <taxon>Bacillati</taxon>
        <taxon>Actinomycetota</taxon>
        <taxon>Actinomycetes</taxon>
        <taxon>Kitasatosporales</taxon>
        <taxon>Streptomycetaceae</taxon>
        <taxon>Streptomyces</taxon>
    </lineage>
</organism>
<evidence type="ECO:0000256" key="4">
    <source>
        <dbReference type="ARBA" id="ARBA00022989"/>
    </source>
</evidence>